<evidence type="ECO:0000313" key="3">
    <source>
        <dbReference type="Proteomes" id="UP001243844"/>
    </source>
</evidence>
<dbReference type="Proteomes" id="UP001243844">
    <property type="component" value="Unassembled WGS sequence"/>
</dbReference>
<proteinExistence type="inferred from homology"/>
<dbReference type="Pfam" id="PF02321">
    <property type="entry name" value="OEP"/>
    <property type="match status" value="1"/>
</dbReference>
<dbReference type="PANTHER" id="PTHR30203">
    <property type="entry name" value="OUTER MEMBRANE CATION EFFLUX PROTEIN"/>
    <property type="match status" value="1"/>
</dbReference>
<protein>
    <submittedName>
        <fullName evidence="2">TolC family protein</fullName>
    </submittedName>
</protein>
<accession>A0AAW8J9G1</accession>
<dbReference type="InterPro" id="IPR003423">
    <property type="entry name" value="OMP_efflux"/>
</dbReference>
<dbReference type="PANTHER" id="PTHR30203:SF24">
    <property type="entry name" value="BLR4935 PROTEIN"/>
    <property type="match status" value="1"/>
</dbReference>
<comment type="caution">
    <text evidence="2">The sequence shown here is derived from an EMBL/GenBank/DDBJ whole genome shotgun (WGS) entry which is preliminary data.</text>
</comment>
<organism evidence="2 3">
    <name type="scientific">Acinetobacter rudis</name>
    <dbReference type="NCBI Taxonomy" id="632955"/>
    <lineage>
        <taxon>Bacteria</taxon>
        <taxon>Pseudomonadati</taxon>
        <taxon>Pseudomonadota</taxon>
        <taxon>Gammaproteobacteria</taxon>
        <taxon>Moraxellales</taxon>
        <taxon>Moraxellaceae</taxon>
        <taxon>Acinetobacter</taxon>
    </lineage>
</organism>
<sequence length="464" mass="52687">MSKILFKTEFGSVRHYWQKCTKQYAFKFRSLSITLLLSVGSTTWTQVRAENLTLQQAISRVQSYQQSQGLWKTQQDIAATNIKQTQLWKNPSLSVDQKGLRSGQDKELTIGISQELDVFGQRKANQQLAQIAQTQSVLNQRIYQAQIDLIVKYFWSQLAILELERDVVMEQLKVSQENLAAIEKRYRAGSIAQVEVDRVRMSHAENLRLYQQADLQLQITTQQLSSLWGEADKTINIGLSAQYLWPDSTAKQVQQYLQENLVEQARQLNVLESKASVEVLKAQARPNPSVSLGVSNNRSPESGTDNQISIGVSIPLNIFERNQYGVQIAQLKQQQLERQKDFYSKQNVLQINTLLTELQGLQLQFQQVDQSQIPLAVQVQQKTLQGFSAGKFALTDVQQATLQLQDVRLRKVQLLKEAWQRAVEAQSLSLGIDPSEVMSKDAITKINQSIWKDTQALPVIGGER</sequence>
<dbReference type="RefSeq" id="WP_308980919.1">
    <property type="nucleotide sequence ID" value="NZ_JAVIDL010000007.1"/>
</dbReference>
<comment type="similarity">
    <text evidence="1">Belongs to the outer membrane factor (OMF) (TC 1.B.17) family.</text>
</comment>
<evidence type="ECO:0000256" key="1">
    <source>
        <dbReference type="ARBA" id="ARBA00007613"/>
    </source>
</evidence>
<name>A0AAW8J9G1_9GAMM</name>
<dbReference type="SUPFAM" id="SSF56954">
    <property type="entry name" value="Outer membrane efflux proteins (OEP)"/>
    <property type="match status" value="1"/>
</dbReference>
<reference evidence="2" key="1">
    <citation type="submission" date="2023-08" db="EMBL/GenBank/DDBJ databases">
        <title>Emergence of clinically-relevant ST2 carbapenem-resistant Acinetobacter baumannii strains in hospital sewages in Zhejiang, East of China.</title>
        <authorList>
            <person name="Kaichao C."/>
            <person name="Zhang R."/>
        </authorList>
    </citation>
    <scope>NUCLEOTIDE SEQUENCE</scope>
    <source>
        <strain evidence="2">M-RB-37</strain>
    </source>
</reference>
<dbReference type="GO" id="GO:0015562">
    <property type="term" value="F:efflux transmembrane transporter activity"/>
    <property type="evidence" value="ECO:0007669"/>
    <property type="project" value="InterPro"/>
</dbReference>
<dbReference type="AlphaFoldDB" id="A0AAW8J9G1"/>
<evidence type="ECO:0000313" key="2">
    <source>
        <dbReference type="EMBL" id="MDQ8935215.1"/>
    </source>
</evidence>
<dbReference type="InterPro" id="IPR010131">
    <property type="entry name" value="MdtP/NodT-like"/>
</dbReference>
<dbReference type="Gene3D" id="1.20.1600.10">
    <property type="entry name" value="Outer membrane efflux proteins (OEP)"/>
    <property type="match status" value="1"/>
</dbReference>
<gene>
    <name evidence="2" type="ORF">RFH47_05695</name>
</gene>
<dbReference type="EMBL" id="JAVIDL010000007">
    <property type="protein sequence ID" value="MDQ8935215.1"/>
    <property type="molecule type" value="Genomic_DNA"/>
</dbReference>